<evidence type="ECO:0000256" key="1">
    <source>
        <dbReference type="SAM" id="Phobius"/>
    </source>
</evidence>
<evidence type="ECO:0000313" key="2">
    <source>
        <dbReference type="EMBL" id="TFW28041.1"/>
    </source>
</evidence>
<keyword evidence="3" id="KW-1185">Reference proteome</keyword>
<feature type="transmembrane region" description="Helical" evidence="1">
    <location>
        <begin position="27"/>
        <end position="44"/>
    </location>
</feature>
<protein>
    <submittedName>
        <fullName evidence="2">Uncharacterized protein</fullName>
    </submittedName>
</protein>
<organism evidence="2 3">
    <name type="scientific">Zemynaea arenosa</name>
    <dbReference type="NCBI Taxonomy" id="2561931"/>
    <lineage>
        <taxon>Bacteria</taxon>
        <taxon>Pseudomonadati</taxon>
        <taxon>Pseudomonadota</taxon>
        <taxon>Betaproteobacteria</taxon>
        <taxon>Burkholderiales</taxon>
        <taxon>Oxalobacteraceae</taxon>
        <taxon>Telluria group</taxon>
        <taxon>Zemynaea</taxon>
    </lineage>
</organism>
<keyword evidence="1" id="KW-0812">Transmembrane</keyword>
<feature type="transmembrane region" description="Helical" evidence="1">
    <location>
        <begin position="50"/>
        <end position="74"/>
    </location>
</feature>
<comment type="caution">
    <text evidence="2">The sequence shown here is derived from an EMBL/GenBank/DDBJ whole genome shotgun (WGS) entry which is preliminary data.</text>
</comment>
<evidence type="ECO:0000313" key="3">
    <source>
        <dbReference type="Proteomes" id="UP000298438"/>
    </source>
</evidence>
<gene>
    <name evidence="2" type="ORF">E4L96_02995</name>
</gene>
<dbReference type="AlphaFoldDB" id="A0A4Y9SNK3"/>
<sequence length="79" mass="8693">MDLDVASERQLASTIDEAERLRFAKQVLLALFLVSLVSFAGYYASPESRASAAVFELVKVGMLPLVTLVIAFNFPNSRK</sequence>
<name>A0A4Y9SNK3_9BURK</name>
<dbReference type="EMBL" id="SPVF01000042">
    <property type="protein sequence ID" value="TFW28041.1"/>
    <property type="molecule type" value="Genomic_DNA"/>
</dbReference>
<accession>A0A4Y9SNK3</accession>
<dbReference type="OrthoDB" id="8781822at2"/>
<dbReference type="Proteomes" id="UP000298438">
    <property type="component" value="Unassembled WGS sequence"/>
</dbReference>
<proteinExistence type="predicted"/>
<reference evidence="2 3" key="1">
    <citation type="submission" date="2019-03" db="EMBL/GenBank/DDBJ databases">
        <title>Draft Genome Sequence of Massilia arenosa sp. nov., a Novel Massilia Species Isolated from a Sandy-loam Maize Soil.</title>
        <authorList>
            <person name="Raths R."/>
            <person name="Peta V."/>
            <person name="Bucking H."/>
        </authorList>
    </citation>
    <scope>NUCLEOTIDE SEQUENCE [LARGE SCALE GENOMIC DNA]</scope>
    <source>
        <strain evidence="2 3">MC02</strain>
    </source>
</reference>
<keyword evidence="1" id="KW-0472">Membrane</keyword>
<keyword evidence="1" id="KW-1133">Transmembrane helix</keyword>
<dbReference type="RefSeq" id="WP_135205751.1">
    <property type="nucleotide sequence ID" value="NZ_SPVF01000042.1"/>
</dbReference>